<dbReference type="PROSITE" id="PS01124">
    <property type="entry name" value="HTH_ARAC_FAMILY_2"/>
    <property type="match status" value="1"/>
</dbReference>
<keyword evidence="6" id="KW-1185">Reference proteome</keyword>
<dbReference type="EMBL" id="JADBED010000001">
    <property type="protein sequence ID" value="MBE1525120.1"/>
    <property type="molecule type" value="Genomic_DNA"/>
</dbReference>
<sequence length="323" mass="36331">MMHTLVDHASTTEAVHCDRADSLEEWRQVAANRITPVRVAAAEGFSGLIRWRTIEQTCLSEITADAHTVRRSRDLIDKDSRQYIKLSLQLEGTGTVSQGGRLATLQPGDLAIYETSYPYTLDFPEALRCMVMAFPLKSLDVPLASVRRVTAVCLPGDSGLGQMVSPFMRHLSENLDQLSGVTGARMLRSTFDLLTAFVYTHLPDEDDQRTGARRDELQALKLYMDEHLHDPELNADAIARAHFVSVRYLQYLFSQEDITVSGYIRARRLERCRLDLLDPGQSSLSVLHIAQRRGFTDASHFSKVFKLQFGVAPRDFRAAHLPV</sequence>
<comment type="caution">
    <text evidence="5">The sequence shown here is derived from an EMBL/GenBank/DDBJ whole genome shotgun (WGS) entry which is preliminary data.</text>
</comment>
<organism evidence="5 6">
    <name type="scientific">Nesterenkonia lutea</name>
    <dbReference type="NCBI Taxonomy" id="272919"/>
    <lineage>
        <taxon>Bacteria</taxon>
        <taxon>Bacillati</taxon>
        <taxon>Actinomycetota</taxon>
        <taxon>Actinomycetes</taxon>
        <taxon>Micrococcales</taxon>
        <taxon>Micrococcaceae</taxon>
        <taxon>Nesterenkonia</taxon>
    </lineage>
</organism>
<evidence type="ECO:0000256" key="3">
    <source>
        <dbReference type="ARBA" id="ARBA00023163"/>
    </source>
</evidence>
<keyword evidence="1" id="KW-0805">Transcription regulation</keyword>
<proteinExistence type="predicted"/>
<dbReference type="InterPro" id="IPR020449">
    <property type="entry name" value="Tscrpt_reg_AraC-type_HTH"/>
</dbReference>
<dbReference type="InterPro" id="IPR050204">
    <property type="entry name" value="AraC_XylS_family_regulators"/>
</dbReference>
<dbReference type="PANTHER" id="PTHR46796">
    <property type="entry name" value="HTH-TYPE TRANSCRIPTIONAL ACTIVATOR RHAS-RELATED"/>
    <property type="match status" value="1"/>
</dbReference>
<dbReference type="Pfam" id="PF12833">
    <property type="entry name" value="HTH_18"/>
    <property type="match status" value="1"/>
</dbReference>
<evidence type="ECO:0000313" key="6">
    <source>
        <dbReference type="Proteomes" id="UP000643525"/>
    </source>
</evidence>
<dbReference type="Pfam" id="PF14525">
    <property type="entry name" value="AraC_binding_2"/>
    <property type="match status" value="1"/>
</dbReference>
<dbReference type="PRINTS" id="PR00032">
    <property type="entry name" value="HTHARAC"/>
</dbReference>
<evidence type="ECO:0000256" key="2">
    <source>
        <dbReference type="ARBA" id="ARBA00023125"/>
    </source>
</evidence>
<evidence type="ECO:0000313" key="5">
    <source>
        <dbReference type="EMBL" id="MBE1525120.1"/>
    </source>
</evidence>
<evidence type="ECO:0000256" key="1">
    <source>
        <dbReference type="ARBA" id="ARBA00023015"/>
    </source>
</evidence>
<feature type="domain" description="HTH araC/xylS-type" evidence="4">
    <location>
        <begin position="218"/>
        <end position="319"/>
    </location>
</feature>
<dbReference type="PANTHER" id="PTHR46796:SF6">
    <property type="entry name" value="ARAC SUBFAMILY"/>
    <property type="match status" value="1"/>
</dbReference>
<dbReference type="InterPro" id="IPR018060">
    <property type="entry name" value="HTH_AraC"/>
</dbReference>
<dbReference type="Proteomes" id="UP000643525">
    <property type="component" value="Unassembled WGS sequence"/>
</dbReference>
<dbReference type="InterPro" id="IPR009057">
    <property type="entry name" value="Homeodomain-like_sf"/>
</dbReference>
<dbReference type="SMART" id="SM00342">
    <property type="entry name" value="HTH_ARAC"/>
    <property type="match status" value="1"/>
</dbReference>
<keyword evidence="3" id="KW-0804">Transcription</keyword>
<protein>
    <submittedName>
        <fullName evidence="5">AraC-like DNA-binding protein</fullName>
    </submittedName>
</protein>
<dbReference type="SUPFAM" id="SSF46689">
    <property type="entry name" value="Homeodomain-like"/>
    <property type="match status" value="1"/>
</dbReference>
<accession>A0ABR9JH47</accession>
<gene>
    <name evidence="5" type="ORF">H4W27_002238</name>
</gene>
<dbReference type="InterPro" id="IPR035418">
    <property type="entry name" value="AraC-bd_2"/>
</dbReference>
<reference evidence="5 6" key="1">
    <citation type="submission" date="2020-10" db="EMBL/GenBank/DDBJ databases">
        <title>Sequencing the genomes of 1000 actinobacteria strains.</title>
        <authorList>
            <person name="Klenk H.-P."/>
        </authorList>
    </citation>
    <scope>NUCLEOTIDE SEQUENCE [LARGE SCALE GENOMIC DNA]</scope>
    <source>
        <strain evidence="5 6">DSM 15666</strain>
    </source>
</reference>
<name>A0ABR9JH47_9MICC</name>
<evidence type="ECO:0000259" key="4">
    <source>
        <dbReference type="PROSITE" id="PS01124"/>
    </source>
</evidence>
<keyword evidence="2" id="KW-0238">DNA-binding</keyword>
<dbReference type="Gene3D" id="1.10.10.60">
    <property type="entry name" value="Homeodomain-like"/>
    <property type="match status" value="1"/>
</dbReference>